<gene>
    <name evidence="12" type="primary">ddl</name>
    <name evidence="18" type="ORF">FOJ82_15590</name>
</gene>
<feature type="domain" description="ATP-grasp" evidence="17">
    <location>
        <begin position="149"/>
        <end position="361"/>
    </location>
</feature>
<dbReference type="PROSITE" id="PS00844">
    <property type="entry name" value="DALA_DALA_LIGASE_2"/>
    <property type="match status" value="1"/>
</dbReference>
<evidence type="ECO:0000256" key="12">
    <source>
        <dbReference type="HAMAP-Rule" id="MF_00047"/>
    </source>
</evidence>
<dbReference type="InterPro" id="IPR016185">
    <property type="entry name" value="PreATP-grasp_dom_sf"/>
</dbReference>
<feature type="binding site" evidence="15">
    <location>
        <position position="328"/>
    </location>
    <ligand>
        <name>Mg(2+)</name>
        <dbReference type="ChEBI" id="CHEBI:18420"/>
        <label>1</label>
    </ligand>
</feature>
<dbReference type="GO" id="GO:0008716">
    <property type="term" value="F:D-alanine-D-alanine ligase activity"/>
    <property type="evidence" value="ECO:0007669"/>
    <property type="project" value="UniProtKB-UniRule"/>
</dbReference>
<dbReference type="OrthoDB" id="9813261at2"/>
<comment type="function">
    <text evidence="12">Cell wall formation.</text>
</comment>
<dbReference type="PIRSF" id="PIRSF039102">
    <property type="entry name" value="Ddl/VanB"/>
    <property type="match status" value="1"/>
</dbReference>
<evidence type="ECO:0000256" key="16">
    <source>
        <dbReference type="PROSITE-ProRule" id="PRU00409"/>
    </source>
</evidence>
<keyword evidence="8 12" id="KW-0133">Cell shape</keyword>
<keyword evidence="19" id="KW-1185">Reference proteome</keyword>
<evidence type="ECO:0000259" key="17">
    <source>
        <dbReference type="PROSITE" id="PS50975"/>
    </source>
</evidence>
<keyword evidence="4 15" id="KW-0479">Metal-binding</keyword>
<dbReference type="GO" id="GO:0005829">
    <property type="term" value="C:cytosol"/>
    <property type="evidence" value="ECO:0007669"/>
    <property type="project" value="TreeGrafter"/>
</dbReference>
<dbReference type="FunFam" id="3.30.470.20:FF:000008">
    <property type="entry name" value="D-alanine--D-alanine ligase"/>
    <property type="match status" value="1"/>
</dbReference>
<feature type="binding site" evidence="15">
    <location>
        <position position="328"/>
    </location>
    <ligand>
        <name>Mg(2+)</name>
        <dbReference type="ChEBI" id="CHEBI:18420"/>
        <label>2</label>
    </ligand>
</feature>
<evidence type="ECO:0000313" key="19">
    <source>
        <dbReference type="Proteomes" id="UP000317638"/>
    </source>
</evidence>
<dbReference type="NCBIfam" id="NF002528">
    <property type="entry name" value="PRK01966.1-4"/>
    <property type="match status" value="1"/>
</dbReference>
<keyword evidence="7 15" id="KW-0460">Magnesium</keyword>
<accession>A0A553JVZ1</accession>
<dbReference type="InterPro" id="IPR005905">
    <property type="entry name" value="D_ala_D_ala"/>
</dbReference>
<dbReference type="NCBIfam" id="NF002378">
    <property type="entry name" value="PRK01372.1"/>
    <property type="match status" value="1"/>
</dbReference>
<keyword evidence="11 12" id="KW-0961">Cell wall biogenesis/degradation</keyword>
<organism evidence="18 19">
    <name type="scientific">Tessaracoccus rhinocerotis</name>
    <dbReference type="NCBI Taxonomy" id="1689449"/>
    <lineage>
        <taxon>Bacteria</taxon>
        <taxon>Bacillati</taxon>
        <taxon>Actinomycetota</taxon>
        <taxon>Actinomycetes</taxon>
        <taxon>Propionibacteriales</taxon>
        <taxon>Propionibacteriaceae</taxon>
        <taxon>Tessaracoccus</taxon>
    </lineage>
</organism>
<feature type="binding site" evidence="15">
    <location>
        <position position="330"/>
    </location>
    <ligand>
        <name>Mg(2+)</name>
        <dbReference type="ChEBI" id="CHEBI:18420"/>
        <label>2</label>
    </ligand>
</feature>
<keyword evidence="6 16" id="KW-0067">ATP-binding</keyword>
<comment type="similarity">
    <text evidence="2 12">Belongs to the D-alanine--D-alanine ligase family.</text>
</comment>
<dbReference type="NCBIfam" id="TIGR01205">
    <property type="entry name" value="D_ala_D_alaTIGR"/>
    <property type="match status" value="1"/>
</dbReference>
<comment type="cofactor">
    <cofactor evidence="15">
        <name>Mg(2+)</name>
        <dbReference type="ChEBI" id="CHEBI:18420"/>
    </cofactor>
    <cofactor evidence="15">
        <name>Mn(2+)</name>
        <dbReference type="ChEBI" id="CHEBI:29035"/>
    </cofactor>
    <text evidence="15">Binds 2 magnesium or manganese ions per subunit.</text>
</comment>
<name>A0A553JVZ1_9ACTN</name>
<dbReference type="HAMAP" id="MF_00047">
    <property type="entry name" value="Dala_Dala_lig"/>
    <property type="match status" value="1"/>
</dbReference>
<comment type="pathway">
    <text evidence="12">Cell wall biogenesis; peptidoglycan biosynthesis.</text>
</comment>
<dbReference type="UniPathway" id="UPA00219"/>
<dbReference type="GO" id="GO:0008360">
    <property type="term" value="P:regulation of cell shape"/>
    <property type="evidence" value="ECO:0007669"/>
    <property type="project" value="UniProtKB-KW"/>
</dbReference>
<dbReference type="EMBL" id="VKKG01000008">
    <property type="protein sequence ID" value="TRY16609.1"/>
    <property type="molecule type" value="Genomic_DNA"/>
</dbReference>
<evidence type="ECO:0000256" key="4">
    <source>
        <dbReference type="ARBA" id="ARBA00022723"/>
    </source>
</evidence>
<feature type="binding site" evidence="15">
    <location>
        <position position="315"/>
    </location>
    <ligand>
        <name>Mg(2+)</name>
        <dbReference type="ChEBI" id="CHEBI:18420"/>
        <label>1</label>
    </ligand>
</feature>
<evidence type="ECO:0000256" key="8">
    <source>
        <dbReference type="ARBA" id="ARBA00022960"/>
    </source>
</evidence>
<evidence type="ECO:0000256" key="3">
    <source>
        <dbReference type="ARBA" id="ARBA00022598"/>
    </source>
</evidence>
<evidence type="ECO:0000256" key="7">
    <source>
        <dbReference type="ARBA" id="ARBA00022842"/>
    </source>
</evidence>
<evidence type="ECO:0000256" key="2">
    <source>
        <dbReference type="ARBA" id="ARBA00010871"/>
    </source>
</evidence>
<sequence>MDKRIRVALIFGGQSPEHGVSCLTAASVLGAIDRDRFDVVGVGIAASGRWTQVPLDVVASYRIVEGRVPHVAEPEHDAVWMVGADGCEVATRDGERLVDVHGVDVAFALLHGPFGEDGTIQGLFEMMGIKYVGSGVAASAIGMDKHHMKVAFAAAGLPVWPFVVATDQRWRDEPAAVLAEVDTLQYPVFVKPARGGSSLGITRVTDSAGVQAAIEAARAYDPKVVIEQGFVGARELECAVIANPAATGGCDVSAVGEIRVHAEDGFYDFEAKYIADDEASLDVPADIAPELSRRIQDIAAQAFNAVGSEGLARVDVFADTDGEVWVNEINTMPGFTEISMYPKLWEHSGTSYPELVARLIDLALLRPVGLR</sequence>
<feature type="active site" evidence="13">
    <location>
        <position position="17"/>
    </location>
</feature>
<keyword evidence="12" id="KW-0963">Cytoplasm</keyword>
<feature type="binding site" evidence="14">
    <location>
        <begin position="197"/>
        <end position="198"/>
    </location>
    <ligand>
        <name>ATP</name>
        <dbReference type="ChEBI" id="CHEBI:30616"/>
    </ligand>
</feature>
<proteinExistence type="inferred from homology"/>
<feature type="binding site" evidence="14">
    <location>
        <begin position="227"/>
        <end position="235"/>
    </location>
    <ligand>
        <name>ATP</name>
        <dbReference type="ChEBI" id="CHEBI:30616"/>
    </ligand>
</feature>
<feature type="active site" evidence="13">
    <location>
        <position position="339"/>
    </location>
</feature>
<dbReference type="Pfam" id="PF07478">
    <property type="entry name" value="Dala_Dala_lig_C"/>
    <property type="match status" value="1"/>
</dbReference>
<dbReference type="AlphaFoldDB" id="A0A553JVZ1"/>
<evidence type="ECO:0000256" key="1">
    <source>
        <dbReference type="ARBA" id="ARBA00001936"/>
    </source>
</evidence>
<comment type="subcellular location">
    <subcellularLocation>
        <location evidence="12">Cytoplasm</location>
    </subcellularLocation>
</comment>
<dbReference type="PROSITE" id="PS50975">
    <property type="entry name" value="ATP_GRASP"/>
    <property type="match status" value="1"/>
</dbReference>
<reference evidence="18 19" key="1">
    <citation type="submission" date="2019-07" db="EMBL/GenBank/DDBJ databases">
        <authorList>
            <person name="Zhou L.-Y."/>
        </authorList>
    </citation>
    <scope>NUCLEOTIDE SEQUENCE [LARGE SCALE GENOMIC DNA]</scope>
    <source>
        <strain evidence="18 19">YIM 101269</strain>
    </source>
</reference>
<feature type="binding site" evidence="14">
    <location>
        <begin position="327"/>
        <end position="328"/>
    </location>
    <ligand>
        <name>ATP</name>
        <dbReference type="ChEBI" id="CHEBI:30616"/>
    </ligand>
</feature>
<dbReference type="InterPro" id="IPR011761">
    <property type="entry name" value="ATP-grasp"/>
</dbReference>
<dbReference type="Proteomes" id="UP000317638">
    <property type="component" value="Unassembled WGS sequence"/>
</dbReference>
<dbReference type="SUPFAM" id="SSF56059">
    <property type="entry name" value="Glutathione synthetase ATP-binding domain-like"/>
    <property type="match status" value="1"/>
</dbReference>
<dbReference type="Gene3D" id="3.30.1490.20">
    <property type="entry name" value="ATP-grasp fold, A domain"/>
    <property type="match status" value="1"/>
</dbReference>
<dbReference type="GO" id="GO:0071555">
    <property type="term" value="P:cell wall organization"/>
    <property type="evidence" value="ECO:0007669"/>
    <property type="project" value="UniProtKB-KW"/>
</dbReference>
<dbReference type="GO" id="GO:0046872">
    <property type="term" value="F:metal ion binding"/>
    <property type="evidence" value="ECO:0007669"/>
    <property type="project" value="UniProtKB-KW"/>
</dbReference>
<evidence type="ECO:0000256" key="13">
    <source>
        <dbReference type="PIRSR" id="PIRSR039102-1"/>
    </source>
</evidence>
<evidence type="ECO:0000256" key="11">
    <source>
        <dbReference type="ARBA" id="ARBA00023316"/>
    </source>
</evidence>
<evidence type="ECO:0000256" key="10">
    <source>
        <dbReference type="ARBA" id="ARBA00023211"/>
    </source>
</evidence>
<protein>
    <recommendedName>
        <fullName evidence="12">D-alanine--D-alanine ligase</fullName>
        <ecNumber evidence="12">6.3.2.4</ecNumber>
    </recommendedName>
    <alternativeName>
        <fullName evidence="12">D-Ala-D-Ala ligase</fullName>
    </alternativeName>
    <alternativeName>
        <fullName evidence="12">D-alanylalanine synthetase</fullName>
    </alternativeName>
</protein>
<dbReference type="GO" id="GO:0009252">
    <property type="term" value="P:peptidoglycan biosynthetic process"/>
    <property type="evidence" value="ECO:0007669"/>
    <property type="project" value="UniProtKB-UniRule"/>
</dbReference>
<comment type="catalytic activity">
    <reaction evidence="12">
        <text>2 D-alanine + ATP = D-alanyl-D-alanine + ADP + phosphate + H(+)</text>
        <dbReference type="Rhea" id="RHEA:11224"/>
        <dbReference type="ChEBI" id="CHEBI:15378"/>
        <dbReference type="ChEBI" id="CHEBI:30616"/>
        <dbReference type="ChEBI" id="CHEBI:43474"/>
        <dbReference type="ChEBI" id="CHEBI:57416"/>
        <dbReference type="ChEBI" id="CHEBI:57822"/>
        <dbReference type="ChEBI" id="CHEBI:456216"/>
        <dbReference type="EC" id="6.3.2.4"/>
    </reaction>
</comment>
<dbReference type="SUPFAM" id="SSF52440">
    <property type="entry name" value="PreATP-grasp domain"/>
    <property type="match status" value="1"/>
</dbReference>
<evidence type="ECO:0000256" key="5">
    <source>
        <dbReference type="ARBA" id="ARBA00022741"/>
    </source>
</evidence>
<dbReference type="Gene3D" id="3.40.50.20">
    <property type="match status" value="1"/>
</dbReference>
<dbReference type="PROSITE" id="PS00843">
    <property type="entry name" value="DALA_DALA_LIGASE_1"/>
    <property type="match status" value="1"/>
</dbReference>
<evidence type="ECO:0000256" key="15">
    <source>
        <dbReference type="PIRSR" id="PIRSR039102-3"/>
    </source>
</evidence>
<dbReference type="InterPro" id="IPR011127">
    <property type="entry name" value="Dala_Dala_lig_N"/>
</dbReference>
<dbReference type="InterPro" id="IPR013815">
    <property type="entry name" value="ATP_grasp_subdomain_1"/>
</dbReference>
<evidence type="ECO:0000256" key="14">
    <source>
        <dbReference type="PIRSR" id="PIRSR039102-2"/>
    </source>
</evidence>
<dbReference type="InterPro" id="IPR011095">
    <property type="entry name" value="Dala_Dala_lig_C"/>
</dbReference>
<dbReference type="Gene3D" id="3.30.470.20">
    <property type="entry name" value="ATP-grasp fold, B domain"/>
    <property type="match status" value="1"/>
</dbReference>
<dbReference type="EC" id="6.3.2.4" evidence="12"/>
<evidence type="ECO:0000313" key="18">
    <source>
        <dbReference type="EMBL" id="TRY16609.1"/>
    </source>
</evidence>
<evidence type="ECO:0000256" key="9">
    <source>
        <dbReference type="ARBA" id="ARBA00022984"/>
    </source>
</evidence>
<comment type="caution">
    <text evidence="18">The sequence shown here is derived from an EMBL/GenBank/DDBJ whole genome shotgun (WGS) entry which is preliminary data.</text>
</comment>
<dbReference type="RefSeq" id="WP_143939426.1">
    <property type="nucleotide sequence ID" value="NZ_VKKG01000008.1"/>
</dbReference>
<feature type="active site" evidence="13">
    <location>
        <position position="197"/>
    </location>
</feature>
<keyword evidence="10 15" id="KW-0464">Manganese</keyword>
<dbReference type="PANTHER" id="PTHR23132">
    <property type="entry name" value="D-ALANINE--D-ALANINE LIGASE"/>
    <property type="match status" value="1"/>
</dbReference>
<dbReference type="InterPro" id="IPR000291">
    <property type="entry name" value="D-Ala_lig_Van_CS"/>
</dbReference>
<dbReference type="Pfam" id="PF01820">
    <property type="entry name" value="Dala_Dala_lig_N"/>
    <property type="match status" value="1"/>
</dbReference>
<dbReference type="GO" id="GO:0005524">
    <property type="term" value="F:ATP binding"/>
    <property type="evidence" value="ECO:0007669"/>
    <property type="project" value="UniProtKB-UniRule"/>
</dbReference>
<comment type="cofactor">
    <cofactor evidence="1">
        <name>Mn(2+)</name>
        <dbReference type="ChEBI" id="CHEBI:29035"/>
    </cofactor>
</comment>
<feature type="binding site" evidence="14">
    <location>
        <position position="145"/>
    </location>
    <ligand>
        <name>ATP</name>
        <dbReference type="ChEBI" id="CHEBI:30616"/>
    </ligand>
</feature>
<keyword evidence="5 14" id="KW-0547">Nucleotide-binding</keyword>
<feature type="binding site" evidence="14">
    <location>
        <begin position="189"/>
        <end position="191"/>
    </location>
    <ligand>
        <name>ATP</name>
        <dbReference type="ChEBI" id="CHEBI:30616"/>
    </ligand>
</feature>
<keyword evidence="9 12" id="KW-0573">Peptidoglycan synthesis</keyword>
<dbReference type="PANTHER" id="PTHR23132:SF25">
    <property type="entry name" value="D-ALANINE--D-ALANINE LIGASE A"/>
    <property type="match status" value="1"/>
</dbReference>
<keyword evidence="3 12" id="KW-0436">Ligase</keyword>
<evidence type="ECO:0000256" key="6">
    <source>
        <dbReference type="ARBA" id="ARBA00022840"/>
    </source>
</evidence>